<dbReference type="OrthoDB" id="375455at2157"/>
<organism evidence="1 2">
    <name type="scientific">Methanobacterium bryantii</name>
    <dbReference type="NCBI Taxonomy" id="2161"/>
    <lineage>
        <taxon>Archaea</taxon>
        <taxon>Methanobacteriati</taxon>
        <taxon>Methanobacteriota</taxon>
        <taxon>Methanomada group</taxon>
        <taxon>Methanobacteria</taxon>
        <taxon>Methanobacteriales</taxon>
        <taxon>Methanobacteriaceae</taxon>
        <taxon>Methanobacterium</taxon>
    </lineage>
</organism>
<comment type="caution">
    <text evidence="1">The sequence shown here is derived from an EMBL/GenBank/DDBJ whole genome shotgun (WGS) entry which is preliminary data.</text>
</comment>
<keyword evidence="2" id="KW-1185">Reference proteome</keyword>
<dbReference type="EMBL" id="LMVM01000041">
    <property type="protein sequence ID" value="PAV02897.1"/>
    <property type="molecule type" value="Genomic_DNA"/>
</dbReference>
<reference evidence="1 2" key="1">
    <citation type="journal article" date="2017" name="BMC Genomics">
        <title>Genomic analysis of methanogenic archaea reveals a shift towards energy conservation.</title>
        <authorList>
            <person name="Gilmore S.P."/>
            <person name="Henske J.K."/>
            <person name="Sexton J.A."/>
            <person name="Solomon K.V."/>
            <person name="Seppala S."/>
            <person name="Yoo J.I."/>
            <person name="Huyett L.M."/>
            <person name="Pressman A."/>
            <person name="Cogan J.Z."/>
            <person name="Kivenson V."/>
            <person name="Peng X."/>
            <person name="Tan Y."/>
            <person name="Valentine D.L."/>
            <person name="O'Malley M.A."/>
        </authorList>
    </citation>
    <scope>NUCLEOTIDE SEQUENCE [LARGE SCALE GENOMIC DNA]</scope>
    <source>
        <strain evidence="1 2">M.o.H.</strain>
    </source>
</reference>
<name>A0A2A2H0F3_METBR</name>
<sequence length="90" mass="10754">MNDDDKTIESMVEEYKMSMGGSFFNNFTKEPEKDIELEELIIKKGIDNHLFDTHELLSIYDDLSEYNKREFFQRVVVAFIKFKFQEDAVE</sequence>
<dbReference type="AlphaFoldDB" id="A0A2A2H0F3"/>
<proteinExistence type="predicted"/>
<gene>
    <name evidence="1" type="ORF">ASJ80_03570</name>
</gene>
<dbReference type="Proteomes" id="UP000217784">
    <property type="component" value="Unassembled WGS sequence"/>
</dbReference>
<evidence type="ECO:0000313" key="1">
    <source>
        <dbReference type="EMBL" id="PAV02897.1"/>
    </source>
</evidence>
<evidence type="ECO:0000313" key="2">
    <source>
        <dbReference type="Proteomes" id="UP000217784"/>
    </source>
</evidence>
<protein>
    <submittedName>
        <fullName evidence="1">Uncharacterized protein</fullName>
    </submittedName>
</protein>
<dbReference type="RefSeq" id="WP_069583210.1">
    <property type="nucleotide sequence ID" value="NZ_LMVM01000041.1"/>
</dbReference>
<accession>A0A2A2H0F3</accession>